<gene>
    <name evidence="3" type="ORF">HRUBRA_01030</name>
</gene>
<feature type="chain" id="PRO_5001913067" evidence="2">
    <location>
        <begin position="25"/>
        <end position="118"/>
    </location>
</feature>
<evidence type="ECO:0000313" key="4">
    <source>
        <dbReference type="Proteomes" id="UP000029640"/>
    </source>
</evidence>
<sequence length="118" mass="12925">MPVRWLCLPLLTVALLVGSAGLRADDDGLEAWQERILRALERGREERGDDRDQDRDRGPSSRQSLVAPAGGDPGARAAAAEAQRRHGGRALAVGRSRDGYRVRLLREDGRVTTVTIED</sequence>
<dbReference type="RefSeq" id="WP_035514981.1">
    <property type="nucleotide sequence ID" value="NZ_KN234752.1"/>
</dbReference>
<feature type="compositionally biased region" description="Low complexity" evidence="1">
    <location>
        <begin position="67"/>
        <end position="81"/>
    </location>
</feature>
<organism evidence="3 4">
    <name type="scientific">Pseudohaliea rubra DSM 19751</name>
    <dbReference type="NCBI Taxonomy" id="1265313"/>
    <lineage>
        <taxon>Bacteria</taxon>
        <taxon>Pseudomonadati</taxon>
        <taxon>Pseudomonadota</taxon>
        <taxon>Gammaproteobacteria</taxon>
        <taxon>Cellvibrionales</taxon>
        <taxon>Halieaceae</taxon>
        <taxon>Pseudohaliea</taxon>
    </lineage>
</organism>
<evidence type="ECO:0000256" key="2">
    <source>
        <dbReference type="SAM" id="SignalP"/>
    </source>
</evidence>
<proteinExistence type="predicted"/>
<accession>A0A095X0C7</accession>
<feature type="compositionally biased region" description="Basic and acidic residues" evidence="1">
    <location>
        <begin position="42"/>
        <end position="59"/>
    </location>
</feature>
<dbReference type="EMBL" id="AUVB01000028">
    <property type="protein sequence ID" value="KGE04344.1"/>
    <property type="molecule type" value="Genomic_DNA"/>
</dbReference>
<feature type="signal peptide" evidence="2">
    <location>
        <begin position="1"/>
        <end position="24"/>
    </location>
</feature>
<feature type="region of interest" description="Disordered" evidence="1">
    <location>
        <begin position="42"/>
        <end position="90"/>
    </location>
</feature>
<name>A0A095X0C7_9GAMM</name>
<protein>
    <submittedName>
        <fullName evidence="3">Uncharacterized protein</fullName>
    </submittedName>
</protein>
<dbReference type="STRING" id="1265313.HRUBRA_01030"/>
<evidence type="ECO:0000256" key="1">
    <source>
        <dbReference type="SAM" id="MobiDB-lite"/>
    </source>
</evidence>
<evidence type="ECO:0000313" key="3">
    <source>
        <dbReference type="EMBL" id="KGE04344.1"/>
    </source>
</evidence>
<dbReference type="AlphaFoldDB" id="A0A095X0C7"/>
<keyword evidence="4" id="KW-1185">Reference proteome</keyword>
<comment type="caution">
    <text evidence="3">The sequence shown here is derived from an EMBL/GenBank/DDBJ whole genome shotgun (WGS) entry which is preliminary data.</text>
</comment>
<keyword evidence="2" id="KW-0732">Signal</keyword>
<dbReference type="Proteomes" id="UP000029640">
    <property type="component" value="Unassembled WGS sequence"/>
</dbReference>
<dbReference type="HOGENOM" id="CLU_2069851_0_0_6"/>
<reference evidence="3 4" key="1">
    <citation type="journal article" date="2014" name="Genome Announc.">
        <title>Genome Sequence of Gammaproteobacterial Pseudohaliea rubra Type Strain DSM 19751, Isolated from Coastal Seawater of the Mediterranean Sea.</title>
        <authorList>
            <person name="Spring S."/>
            <person name="Fiebig A."/>
            <person name="Riedel T."/>
            <person name="Goker M."/>
            <person name="Klenk H.P."/>
        </authorList>
    </citation>
    <scope>NUCLEOTIDE SEQUENCE [LARGE SCALE GENOMIC DNA]</scope>
    <source>
        <strain evidence="3 4">DSM 19751</strain>
    </source>
</reference>